<feature type="region of interest" description="Disordered" evidence="2">
    <location>
        <begin position="21"/>
        <end position="68"/>
    </location>
</feature>
<dbReference type="OrthoDB" id="272624at2759"/>
<dbReference type="GO" id="GO:0005634">
    <property type="term" value="C:nucleus"/>
    <property type="evidence" value="ECO:0007669"/>
    <property type="project" value="UniProtKB-SubCell"/>
</dbReference>
<gene>
    <name evidence="4" type="primary">Bdp1</name>
    <name evidence="4" type="ORF">Anas_02910</name>
</gene>
<dbReference type="InterPro" id="IPR039467">
    <property type="entry name" value="TFIIIB_B''_Myb"/>
</dbReference>
<organism evidence="4 5">
    <name type="scientific">Armadillidium nasatum</name>
    <dbReference type="NCBI Taxonomy" id="96803"/>
    <lineage>
        <taxon>Eukaryota</taxon>
        <taxon>Metazoa</taxon>
        <taxon>Ecdysozoa</taxon>
        <taxon>Arthropoda</taxon>
        <taxon>Crustacea</taxon>
        <taxon>Multicrustacea</taxon>
        <taxon>Malacostraca</taxon>
        <taxon>Eumalacostraca</taxon>
        <taxon>Peracarida</taxon>
        <taxon>Isopoda</taxon>
        <taxon>Oniscidea</taxon>
        <taxon>Crinocheta</taxon>
        <taxon>Armadillidiidae</taxon>
        <taxon>Armadillidium</taxon>
    </lineage>
</organism>
<comment type="subcellular location">
    <subcellularLocation>
        <location evidence="1">Nucleus</location>
    </subcellularLocation>
</comment>
<feature type="compositionally biased region" description="Basic and acidic residues" evidence="2">
    <location>
        <begin position="370"/>
        <end position="383"/>
    </location>
</feature>
<dbReference type="GO" id="GO:0070898">
    <property type="term" value="P:RNA polymerase III preinitiation complex assembly"/>
    <property type="evidence" value="ECO:0007669"/>
    <property type="project" value="TreeGrafter"/>
</dbReference>
<dbReference type="PANTHER" id="PTHR22929:SF0">
    <property type="entry name" value="TRANSCRIPTION FACTOR TFIIIB COMPONENT B'' HOMOLOG"/>
    <property type="match status" value="1"/>
</dbReference>
<feature type="region of interest" description="Disordered" evidence="2">
    <location>
        <begin position="541"/>
        <end position="587"/>
    </location>
</feature>
<protein>
    <submittedName>
        <fullName evidence="4">Transcription factor TFIIIB component B''-like protein</fullName>
    </submittedName>
</protein>
<dbReference type="InterPro" id="IPR001005">
    <property type="entry name" value="SANT/Myb"/>
</dbReference>
<evidence type="ECO:0000256" key="2">
    <source>
        <dbReference type="SAM" id="MobiDB-lite"/>
    </source>
</evidence>
<dbReference type="GO" id="GO:0001156">
    <property type="term" value="F:TFIIIC-class transcription factor complex binding"/>
    <property type="evidence" value="ECO:0007669"/>
    <property type="project" value="TreeGrafter"/>
</dbReference>
<proteinExistence type="predicted"/>
<feature type="region of interest" description="Disordered" evidence="2">
    <location>
        <begin position="340"/>
        <end position="419"/>
    </location>
</feature>
<feature type="region of interest" description="Disordered" evidence="2">
    <location>
        <begin position="788"/>
        <end position="811"/>
    </location>
</feature>
<accession>A0A5N5T0R8</accession>
<dbReference type="InterPro" id="IPR009057">
    <property type="entry name" value="Homeodomain-like_sf"/>
</dbReference>
<evidence type="ECO:0000259" key="3">
    <source>
        <dbReference type="SMART" id="SM00717"/>
    </source>
</evidence>
<dbReference type="PANTHER" id="PTHR22929">
    <property type="entry name" value="RNA POLYMERASE III TRANSCRIPTION INITIATION FACTOR B"/>
    <property type="match status" value="1"/>
</dbReference>
<comment type="caution">
    <text evidence="4">The sequence shown here is derived from an EMBL/GenBank/DDBJ whole genome shotgun (WGS) entry which is preliminary data.</text>
</comment>
<feature type="compositionally biased region" description="Basic and acidic residues" evidence="2">
    <location>
        <begin position="37"/>
        <end position="59"/>
    </location>
</feature>
<dbReference type="SUPFAM" id="SSF46689">
    <property type="entry name" value="Homeodomain-like"/>
    <property type="match status" value="1"/>
</dbReference>
<sequence length="811" mass="91952">MSLMRRNKLRILPNLARKPVANEKCDSPSSSNVTVKVENETNNNEKESLFSNDKEKSEESSENSPIITPAIDLQPTACEVELDQGRTNDSNIINYSSLNSTVIEKDANYTNSDKESFGDNNNHTSCNLQLNLPISVQEESLESVQTVEKSLGLSTHSDDDISFNKNNDVKTDFESASKKKIIKIPSHENSIEEITTDKHVAVNTKKEKQLTRVNISVSSKKCNKRLQNSSRGGKENAVVSKSTLSPTCKLKEEGKRSSENNEIKKEKNKSILNPTRKHKPKSLTKNSPYFERKSKFRSKITPSGELEKSKMTMFDLIFWNPASNPMPQAENDREIVIRNNESNQNDLTATRIEEQNVEEEGLDITENSENNDKNTENNDKNTQNDDSTQNDDNVQEEDLNHASESEEEPATLAPQVKIGPNGELVVDEKSLLIQTTAAKNRDKVLSTAEVVEEDNNSSHYGKWSKRKKKSTEWTLKETARFYKALSTVGTDFSLMSMILNWRTRAELKIKFKKEEKFNRNLIDMALNDSTQFDFSIFDESDYDPEEDRKNSKEAERAETKRRKEEERREKRLQRAKERKLKLEQEKSNKNRKRKLKNVYKKIKRRQIGNEPVETERRKRKLSVTIDPQEVICEVVFASQPLENNCTVQEDVTSKDQNLFSQSETLSIVPVVDVGEDEKVTISQSPIISYAENEIEEAIAIKSCEALPNNVSDAVDPLSIDTSRSVIDHEIDDPLELSTEGYKSPSAAVHLPIPPSYGTTNENLVLMPSVDPCNPSKQIYHVFKLTKDESTNPDTSCESANALNNNNSENVL</sequence>
<dbReference type="Pfam" id="PF15963">
    <property type="entry name" value="Myb_DNA-bind_7"/>
    <property type="match status" value="1"/>
</dbReference>
<dbReference type="AlphaFoldDB" id="A0A5N5T0R8"/>
<keyword evidence="5" id="KW-1185">Reference proteome</keyword>
<feature type="compositionally biased region" description="Low complexity" evidence="2">
    <location>
        <begin position="797"/>
        <end position="811"/>
    </location>
</feature>
<dbReference type="Proteomes" id="UP000326759">
    <property type="component" value="Unassembled WGS sequence"/>
</dbReference>
<feature type="compositionally biased region" description="Basic and acidic residues" evidence="2">
    <location>
        <begin position="249"/>
        <end position="269"/>
    </location>
</feature>
<dbReference type="SMART" id="SM00717">
    <property type="entry name" value="SANT"/>
    <property type="match status" value="1"/>
</dbReference>
<feature type="domain" description="Myb-like" evidence="3">
    <location>
        <begin position="469"/>
        <end position="517"/>
    </location>
</feature>
<dbReference type="GO" id="GO:0000126">
    <property type="term" value="C:transcription factor TFIIIB complex"/>
    <property type="evidence" value="ECO:0007669"/>
    <property type="project" value="TreeGrafter"/>
</dbReference>
<feature type="compositionally biased region" description="Basic and acidic residues" evidence="2">
    <location>
        <begin position="546"/>
        <end position="587"/>
    </location>
</feature>
<reference evidence="4 5" key="1">
    <citation type="journal article" date="2019" name="PLoS Biol.">
        <title>Sex chromosomes control vertical transmission of feminizing Wolbachia symbionts in an isopod.</title>
        <authorList>
            <person name="Becking T."/>
            <person name="Chebbi M.A."/>
            <person name="Giraud I."/>
            <person name="Moumen B."/>
            <person name="Laverre T."/>
            <person name="Caubet Y."/>
            <person name="Peccoud J."/>
            <person name="Gilbert C."/>
            <person name="Cordaux R."/>
        </authorList>
    </citation>
    <scope>NUCLEOTIDE SEQUENCE [LARGE SCALE GENOMIC DNA]</scope>
    <source>
        <strain evidence="4">ANa2</strain>
        <tissue evidence="4">Whole body excluding digestive tract and cuticle</tissue>
    </source>
</reference>
<dbReference type="EMBL" id="SEYY01016601">
    <property type="protein sequence ID" value="KAB7499795.1"/>
    <property type="molecule type" value="Genomic_DNA"/>
</dbReference>
<feature type="region of interest" description="Disordered" evidence="2">
    <location>
        <begin position="224"/>
        <end position="303"/>
    </location>
</feature>
<evidence type="ECO:0000313" key="4">
    <source>
        <dbReference type="EMBL" id="KAB7499795.1"/>
    </source>
</evidence>
<name>A0A5N5T0R8_9CRUS</name>
<evidence type="ECO:0000313" key="5">
    <source>
        <dbReference type="Proteomes" id="UP000326759"/>
    </source>
</evidence>
<evidence type="ECO:0000256" key="1">
    <source>
        <dbReference type="ARBA" id="ARBA00004123"/>
    </source>
</evidence>